<protein>
    <recommendedName>
        <fullName evidence="3">DUF2158 domain-containing protein</fullName>
    </recommendedName>
</protein>
<evidence type="ECO:0008006" key="3">
    <source>
        <dbReference type="Google" id="ProtNLM"/>
    </source>
</evidence>
<dbReference type="EMBL" id="BJYS01000001">
    <property type="protein sequence ID" value="GEO02358.1"/>
    <property type="molecule type" value="Genomic_DNA"/>
</dbReference>
<keyword evidence="2" id="KW-1185">Reference proteome</keyword>
<evidence type="ECO:0000313" key="1">
    <source>
        <dbReference type="EMBL" id="GEO02358.1"/>
    </source>
</evidence>
<dbReference type="Proteomes" id="UP000321532">
    <property type="component" value="Unassembled WGS sequence"/>
</dbReference>
<reference evidence="1 2" key="1">
    <citation type="submission" date="2019-07" db="EMBL/GenBank/DDBJ databases">
        <title>Whole genome shotgun sequence of Adhaeribacter aerolatus NBRC 106133.</title>
        <authorList>
            <person name="Hosoyama A."/>
            <person name="Uohara A."/>
            <person name="Ohji S."/>
            <person name="Ichikawa N."/>
        </authorList>
    </citation>
    <scope>NUCLEOTIDE SEQUENCE [LARGE SCALE GENOMIC DNA]</scope>
    <source>
        <strain evidence="1 2">NBRC 106133</strain>
    </source>
</reference>
<dbReference type="OrthoDB" id="1264301at2"/>
<dbReference type="RefSeq" id="WP_146894405.1">
    <property type="nucleotide sequence ID" value="NZ_BJYS01000001.1"/>
</dbReference>
<proteinExistence type="predicted"/>
<organism evidence="1 2">
    <name type="scientific">Adhaeribacter aerolatus</name>
    <dbReference type="NCBI Taxonomy" id="670289"/>
    <lineage>
        <taxon>Bacteria</taxon>
        <taxon>Pseudomonadati</taxon>
        <taxon>Bacteroidota</taxon>
        <taxon>Cytophagia</taxon>
        <taxon>Cytophagales</taxon>
        <taxon>Hymenobacteraceae</taxon>
        <taxon>Adhaeribacter</taxon>
    </lineage>
</organism>
<gene>
    <name evidence="1" type="ORF">AAE02nite_00220</name>
</gene>
<name>A0A512ARN0_9BACT</name>
<evidence type="ECO:0000313" key="2">
    <source>
        <dbReference type="Proteomes" id="UP000321532"/>
    </source>
</evidence>
<accession>A0A512ARN0</accession>
<sequence>MPKNFKTGDSVISKSGNKMMTVDYLTKTGLYNCRWYEGMTLKEAAFNPQDLVLKDRKQG</sequence>
<dbReference type="InterPro" id="IPR019226">
    <property type="entry name" value="DUF2158"/>
</dbReference>
<comment type="caution">
    <text evidence="1">The sequence shown here is derived from an EMBL/GenBank/DDBJ whole genome shotgun (WGS) entry which is preliminary data.</text>
</comment>
<dbReference type="AlphaFoldDB" id="A0A512ARN0"/>
<dbReference type="Pfam" id="PF09926">
    <property type="entry name" value="DUF2158"/>
    <property type="match status" value="1"/>
</dbReference>